<accession>A0A449GA23</accession>
<organism evidence="2">
    <name type="scientific">Nocardia farcinica</name>
    <dbReference type="NCBI Taxonomy" id="37329"/>
    <lineage>
        <taxon>Bacteria</taxon>
        <taxon>Bacillati</taxon>
        <taxon>Actinomycetota</taxon>
        <taxon>Actinomycetes</taxon>
        <taxon>Mycobacteriales</taxon>
        <taxon>Nocardiaceae</taxon>
        <taxon>Nocardia</taxon>
    </lineage>
</organism>
<feature type="compositionally biased region" description="Basic residues" evidence="1">
    <location>
        <begin position="141"/>
        <end position="154"/>
    </location>
</feature>
<feature type="region of interest" description="Disordered" evidence="1">
    <location>
        <begin position="85"/>
        <end position="171"/>
    </location>
</feature>
<evidence type="ECO:0000313" key="2">
    <source>
        <dbReference type="EMBL" id="VFA82642.1"/>
    </source>
</evidence>
<dbReference type="EMBL" id="CAACYE010000005">
    <property type="protein sequence ID" value="VFA82642.1"/>
    <property type="molecule type" value="Genomic_DNA"/>
</dbReference>
<name>A0A449GA23_NOCFR</name>
<feature type="compositionally biased region" description="Polar residues" evidence="1">
    <location>
        <begin position="104"/>
        <end position="118"/>
    </location>
</feature>
<protein>
    <submittedName>
        <fullName evidence="2">Uncharacterized protein</fullName>
    </submittedName>
</protein>
<dbReference type="AlphaFoldDB" id="A0A449GA23"/>
<gene>
    <name evidence="2" type="ORF">NCTC1935_00715</name>
</gene>
<evidence type="ECO:0000256" key="1">
    <source>
        <dbReference type="SAM" id="MobiDB-lite"/>
    </source>
</evidence>
<feature type="region of interest" description="Disordered" evidence="1">
    <location>
        <begin position="295"/>
        <end position="314"/>
    </location>
</feature>
<feature type="compositionally biased region" description="Polar residues" evidence="1">
    <location>
        <begin position="299"/>
        <end position="314"/>
    </location>
</feature>
<proteinExistence type="predicted"/>
<reference evidence="2" key="1">
    <citation type="submission" date="2019-02" db="EMBL/GenBank/DDBJ databases">
        <authorList>
            <consortium name="Pathogen Informatics"/>
        </authorList>
    </citation>
    <scope>NUCLEOTIDE SEQUENCE</scope>
    <source>
        <strain evidence="2">3012STDY6733949</strain>
    </source>
</reference>
<sequence length="314" mass="33474">MTEPHIPGSLGGLRSTPPLDAVVRPDQSLPYGLGNQLRALYARCGGFLTPSGIAVYAVADTAERNATFEMARHAPGFALFGDDSGGASSPMRDRSTHACMPTASGISTRPTSAPSPTISRRGVRGTLAPGRFHERGTSGRRGGHLRRPARRVRRCASPADEEPPPGLGGRAVLPGRVCPPCRGSHRDAGRVEGRPARAVGHPLASLVWDAQVRLLDPRTGEPHQDVSPATFARFPVDGYGRVLGASGVRASIGTTASSIALWLSLPADDRLAAAARHLQHHLPVRLSPKHWRRWRPTRDGSSYRSTTIPSPLPE</sequence>